<dbReference type="Proteomes" id="UP000027135">
    <property type="component" value="Unassembled WGS sequence"/>
</dbReference>
<evidence type="ECO:0000256" key="6">
    <source>
        <dbReference type="PROSITE-ProRule" id="PRU01371"/>
    </source>
</evidence>
<dbReference type="InterPro" id="IPR026104">
    <property type="entry name" value="ZNF_C2HC_dom_1C"/>
</dbReference>
<keyword evidence="4" id="KW-0862">Zinc</keyword>
<keyword evidence="5" id="KW-0175">Coiled coil</keyword>
<feature type="compositionally biased region" description="Low complexity" evidence="7">
    <location>
        <begin position="130"/>
        <end position="139"/>
    </location>
</feature>
<dbReference type="PANTHER" id="PTHR14649:SF1">
    <property type="entry name" value="ZINC FINGER C2HC DOMAIN-CONTAINING PROTEIN 1C"/>
    <property type="match status" value="1"/>
</dbReference>
<evidence type="ECO:0000313" key="10">
    <source>
        <dbReference type="Proteomes" id="UP000027135"/>
    </source>
</evidence>
<dbReference type="AlphaFoldDB" id="A0A067R5G8"/>
<reference evidence="9 10" key="1">
    <citation type="journal article" date="2014" name="Nat. Commun.">
        <title>Molecular traces of alternative social organization in a termite genome.</title>
        <authorList>
            <person name="Terrapon N."/>
            <person name="Li C."/>
            <person name="Robertson H.M."/>
            <person name="Ji L."/>
            <person name="Meng X."/>
            <person name="Booth W."/>
            <person name="Chen Z."/>
            <person name="Childers C.P."/>
            <person name="Glastad K.M."/>
            <person name="Gokhale K."/>
            <person name="Gowin J."/>
            <person name="Gronenberg W."/>
            <person name="Hermansen R.A."/>
            <person name="Hu H."/>
            <person name="Hunt B.G."/>
            <person name="Huylmans A.K."/>
            <person name="Khalil S.M."/>
            <person name="Mitchell R.D."/>
            <person name="Munoz-Torres M.C."/>
            <person name="Mustard J.A."/>
            <person name="Pan H."/>
            <person name="Reese J.T."/>
            <person name="Scharf M.E."/>
            <person name="Sun F."/>
            <person name="Vogel H."/>
            <person name="Xiao J."/>
            <person name="Yang W."/>
            <person name="Yang Z."/>
            <person name="Yang Z."/>
            <person name="Zhou J."/>
            <person name="Zhu J."/>
            <person name="Brent C.S."/>
            <person name="Elsik C.G."/>
            <person name="Goodisman M.A."/>
            <person name="Liberles D.A."/>
            <person name="Roe R.M."/>
            <person name="Vargo E.L."/>
            <person name="Vilcinskas A."/>
            <person name="Wang J."/>
            <person name="Bornberg-Bauer E."/>
            <person name="Korb J."/>
            <person name="Zhang G."/>
            <person name="Liebig J."/>
        </authorList>
    </citation>
    <scope>NUCLEOTIDE SEQUENCE [LARGE SCALE GENOMIC DNA]</scope>
    <source>
        <tissue evidence="9">Whole organism</tissue>
    </source>
</reference>
<evidence type="ECO:0000256" key="7">
    <source>
        <dbReference type="SAM" id="MobiDB-lite"/>
    </source>
</evidence>
<gene>
    <name evidence="9" type="ORF">L798_07963</name>
</gene>
<accession>A0A067R5G8</accession>
<dbReference type="InterPro" id="IPR049899">
    <property type="entry name" value="Znf_C2HC_C3H"/>
</dbReference>
<evidence type="ECO:0000256" key="4">
    <source>
        <dbReference type="ARBA" id="ARBA00022833"/>
    </source>
</evidence>
<keyword evidence="10" id="KW-1185">Reference proteome</keyword>
<dbReference type="InParanoid" id="A0A067R5G8"/>
<keyword evidence="3 6" id="KW-0863">Zinc-finger</keyword>
<feature type="compositionally biased region" description="Low complexity" evidence="7">
    <location>
        <begin position="1"/>
        <end position="14"/>
    </location>
</feature>
<sequence length="304" mass="33751">METKANNINNNNNNVERYKTFNSVSNGIRANRRNMSERQGSGKTATPPADKDPPQRRRDPQEAAPVPKPRATKPDVKVTSNSSPAKGSPPKNTAPRKQESVSQEADSASMFGKKKGTERGQAPQTPPRGPTARGPPARGSVGAQSLQDLNECRICGRNFASDRIIKHQEICAKTTQKKRKVFDPTKQRVKGTDAEAFLRKGRPQAVKTVKKSNWRQKHEDFINNIRAAKEMKAHIARGGKLSDLPPPPPSDYSDYVQCPHCSRRFNQQAAERHIPKCANFEFNKPKTQQAGRGTPHKGAVPRKR</sequence>
<dbReference type="PROSITE" id="PS52027">
    <property type="entry name" value="ZF_C2HC_C3H"/>
    <property type="match status" value="2"/>
</dbReference>
<feature type="domain" description="C2HC/C3H-type" evidence="8">
    <location>
        <begin position="254"/>
        <end position="283"/>
    </location>
</feature>
<keyword evidence="2" id="KW-0479">Metal-binding</keyword>
<dbReference type="FunCoup" id="A0A067R5G8">
    <property type="interactions" value="7"/>
</dbReference>
<feature type="domain" description="C2HC/C3H-type" evidence="8">
    <location>
        <begin position="148"/>
        <end position="177"/>
    </location>
</feature>
<dbReference type="eggNOG" id="KOG3940">
    <property type="taxonomic scope" value="Eukaryota"/>
</dbReference>
<name>A0A067R5G8_ZOONE</name>
<evidence type="ECO:0000259" key="8">
    <source>
        <dbReference type="PROSITE" id="PS52027"/>
    </source>
</evidence>
<dbReference type="Pfam" id="PF13913">
    <property type="entry name" value="zf-C2HC_2"/>
    <property type="match status" value="2"/>
</dbReference>
<evidence type="ECO:0000256" key="2">
    <source>
        <dbReference type="ARBA" id="ARBA00022723"/>
    </source>
</evidence>
<evidence type="ECO:0000256" key="3">
    <source>
        <dbReference type="ARBA" id="ARBA00022771"/>
    </source>
</evidence>
<proteinExistence type="inferred from homology"/>
<dbReference type="PANTHER" id="PTHR14649">
    <property type="entry name" value="ZINC FINGER C2HC DOMAIN-CONTAINING PROTEIN 1C"/>
    <property type="match status" value="1"/>
</dbReference>
<dbReference type="EMBL" id="KK852730">
    <property type="protein sequence ID" value="KDR17510.1"/>
    <property type="molecule type" value="Genomic_DNA"/>
</dbReference>
<evidence type="ECO:0000256" key="5">
    <source>
        <dbReference type="ARBA" id="ARBA00023054"/>
    </source>
</evidence>
<dbReference type="Gene3D" id="3.30.160.60">
    <property type="entry name" value="Classic Zinc Finger"/>
    <property type="match status" value="1"/>
</dbReference>
<evidence type="ECO:0000313" key="9">
    <source>
        <dbReference type="EMBL" id="KDR17510.1"/>
    </source>
</evidence>
<feature type="region of interest" description="Disordered" evidence="7">
    <location>
        <begin position="281"/>
        <end position="304"/>
    </location>
</feature>
<comment type="similarity">
    <text evidence="1">Belongs to the ZC2HC1 family.</text>
</comment>
<organism evidence="9 10">
    <name type="scientific">Zootermopsis nevadensis</name>
    <name type="common">Dampwood termite</name>
    <dbReference type="NCBI Taxonomy" id="136037"/>
    <lineage>
        <taxon>Eukaryota</taxon>
        <taxon>Metazoa</taxon>
        <taxon>Ecdysozoa</taxon>
        <taxon>Arthropoda</taxon>
        <taxon>Hexapoda</taxon>
        <taxon>Insecta</taxon>
        <taxon>Pterygota</taxon>
        <taxon>Neoptera</taxon>
        <taxon>Polyneoptera</taxon>
        <taxon>Dictyoptera</taxon>
        <taxon>Blattodea</taxon>
        <taxon>Blattoidea</taxon>
        <taxon>Termitoidae</taxon>
        <taxon>Termopsidae</taxon>
        <taxon>Zootermopsis</taxon>
    </lineage>
</organism>
<evidence type="ECO:0000256" key="1">
    <source>
        <dbReference type="ARBA" id="ARBA00010843"/>
    </source>
</evidence>
<dbReference type="GO" id="GO:0008270">
    <property type="term" value="F:zinc ion binding"/>
    <property type="evidence" value="ECO:0007669"/>
    <property type="project" value="UniProtKB-KW"/>
</dbReference>
<protein>
    <recommendedName>
        <fullName evidence="8">C2HC/C3H-type domain-containing protein</fullName>
    </recommendedName>
</protein>
<feature type="region of interest" description="Disordered" evidence="7">
    <location>
        <begin position="1"/>
        <end position="146"/>
    </location>
</feature>
<feature type="compositionally biased region" description="Basic and acidic residues" evidence="7">
    <location>
        <begin position="49"/>
        <end position="61"/>
    </location>
</feature>